<evidence type="ECO:0000256" key="3">
    <source>
        <dbReference type="ARBA" id="ARBA00022845"/>
    </source>
</evidence>
<comment type="subcellular location">
    <subcellularLocation>
        <location evidence="5">Cytoplasm</location>
    </subcellularLocation>
</comment>
<dbReference type="GO" id="GO:0005737">
    <property type="term" value="C:cytoplasm"/>
    <property type="evidence" value="ECO:0007669"/>
    <property type="project" value="UniProtKB-SubCell"/>
</dbReference>
<keyword evidence="4 5" id="KW-0143">Chaperone</keyword>
<keyword evidence="3 5" id="KW-0810">Translation regulation</keyword>
<dbReference type="Proteomes" id="UP000198619">
    <property type="component" value="Unassembled WGS sequence"/>
</dbReference>
<proteinExistence type="inferred from homology"/>
<dbReference type="GO" id="GO:0006417">
    <property type="term" value="P:regulation of translation"/>
    <property type="evidence" value="ECO:0007669"/>
    <property type="project" value="UniProtKB-KW"/>
</dbReference>
<keyword evidence="2 5" id="KW-1005">Bacterial flagellum biogenesis</keyword>
<dbReference type="Gene3D" id="2.30.290.10">
    <property type="entry name" value="BH3618-like"/>
    <property type="match status" value="1"/>
</dbReference>
<dbReference type="InterPro" id="IPR003775">
    <property type="entry name" value="Flagellar_assembly_factor_FliW"/>
</dbReference>
<name>A0A1I0VDS5_9CLOT</name>
<keyword evidence="7" id="KW-1185">Reference proteome</keyword>
<comment type="function">
    <text evidence="5">Acts as an anti-CsrA protein, binds CsrA and prevents it from repressing translation of its target genes, one of which is flagellin. Binds to flagellin and participates in the assembly of the flagellum.</text>
</comment>
<dbReference type="AlphaFoldDB" id="A0A1I0VDS5"/>
<dbReference type="SUPFAM" id="SSF141457">
    <property type="entry name" value="BH3618-like"/>
    <property type="match status" value="1"/>
</dbReference>
<organism evidence="6 7">
    <name type="scientific">Clostridium frigidicarnis</name>
    <dbReference type="NCBI Taxonomy" id="84698"/>
    <lineage>
        <taxon>Bacteria</taxon>
        <taxon>Bacillati</taxon>
        <taxon>Bacillota</taxon>
        <taxon>Clostridia</taxon>
        <taxon>Eubacteriales</taxon>
        <taxon>Clostridiaceae</taxon>
        <taxon>Clostridium</taxon>
    </lineage>
</organism>
<evidence type="ECO:0000313" key="6">
    <source>
        <dbReference type="EMBL" id="SFA74388.1"/>
    </source>
</evidence>
<keyword evidence="6" id="KW-0282">Flagellum</keyword>
<dbReference type="PANTHER" id="PTHR39190">
    <property type="entry name" value="FLAGELLAR ASSEMBLY FACTOR FLIW"/>
    <property type="match status" value="1"/>
</dbReference>
<evidence type="ECO:0000256" key="4">
    <source>
        <dbReference type="ARBA" id="ARBA00023186"/>
    </source>
</evidence>
<keyword evidence="6" id="KW-0969">Cilium</keyword>
<evidence type="ECO:0000256" key="2">
    <source>
        <dbReference type="ARBA" id="ARBA00022795"/>
    </source>
</evidence>
<dbReference type="HAMAP" id="MF_01185">
    <property type="entry name" value="FliW"/>
    <property type="match status" value="1"/>
</dbReference>
<dbReference type="GO" id="GO:0044780">
    <property type="term" value="P:bacterial-type flagellum assembly"/>
    <property type="evidence" value="ECO:0007669"/>
    <property type="project" value="UniProtKB-UniRule"/>
</dbReference>
<dbReference type="PANTHER" id="PTHR39190:SF1">
    <property type="entry name" value="FLAGELLAR ASSEMBLY FACTOR FLIW"/>
    <property type="match status" value="1"/>
</dbReference>
<sequence>MILESKIHGTIEYEENDIIVFKKSILGFSDLNKFILFDLKDNAAFKVLHSIEDTSIGFIVINPFDFFKEYEFKLNNKVIKNVKIEDTNEVMVLNTITINNEVKKITTNLRAPIIININKSLGEQIVLESEKYKIKEPLVKE</sequence>
<dbReference type="NCBIfam" id="NF009793">
    <property type="entry name" value="PRK13285.1-1"/>
    <property type="match status" value="1"/>
</dbReference>
<dbReference type="STRING" id="84698.SAMN04488528_10023"/>
<accession>A0A1I0VDS5</accession>
<evidence type="ECO:0000256" key="1">
    <source>
        <dbReference type="ARBA" id="ARBA00022490"/>
    </source>
</evidence>
<comment type="subunit">
    <text evidence="5">Interacts with translational regulator CsrA and flagellin(s).</text>
</comment>
<dbReference type="OrthoDB" id="9801235at2"/>
<dbReference type="InterPro" id="IPR024046">
    <property type="entry name" value="Flagellar_assmbl_FliW_dom_sf"/>
</dbReference>
<reference evidence="6 7" key="1">
    <citation type="submission" date="2016-10" db="EMBL/GenBank/DDBJ databases">
        <authorList>
            <person name="de Groot N.N."/>
        </authorList>
    </citation>
    <scope>NUCLEOTIDE SEQUENCE [LARGE SCALE GENOMIC DNA]</scope>
    <source>
        <strain evidence="6 7">DSM 12271</strain>
    </source>
</reference>
<dbReference type="Pfam" id="PF02623">
    <property type="entry name" value="FliW"/>
    <property type="match status" value="1"/>
</dbReference>
<evidence type="ECO:0000256" key="5">
    <source>
        <dbReference type="HAMAP-Rule" id="MF_01185"/>
    </source>
</evidence>
<keyword evidence="1 5" id="KW-0963">Cytoplasm</keyword>
<dbReference type="EMBL" id="FOKI01000002">
    <property type="protein sequence ID" value="SFA74388.1"/>
    <property type="molecule type" value="Genomic_DNA"/>
</dbReference>
<dbReference type="RefSeq" id="WP_090038004.1">
    <property type="nucleotide sequence ID" value="NZ_FOKI01000002.1"/>
</dbReference>
<gene>
    <name evidence="5" type="primary">fliW</name>
    <name evidence="6" type="ORF">SAMN04488528_10023</name>
</gene>
<evidence type="ECO:0000313" key="7">
    <source>
        <dbReference type="Proteomes" id="UP000198619"/>
    </source>
</evidence>
<keyword evidence="6" id="KW-0966">Cell projection</keyword>
<comment type="similarity">
    <text evidence="5">Belongs to the FliW family.</text>
</comment>
<protein>
    <recommendedName>
        <fullName evidence="5">Flagellar assembly factor FliW</fullName>
    </recommendedName>
</protein>